<keyword evidence="2" id="KW-1185">Reference proteome</keyword>
<accession>A0A1Q9C6Q4</accession>
<protein>
    <submittedName>
        <fullName evidence="1">Uncharacterized protein</fullName>
    </submittedName>
</protein>
<dbReference type="EMBL" id="LSRX01001591">
    <property type="protein sequence ID" value="OLP78596.1"/>
    <property type="molecule type" value="Genomic_DNA"/>
</dbReference>
<dbReference type="AlphaFoldDB" id="A0A1Q9C6Q4"/>
<gene>
    <name evidence="1" type="ORF">AK812_SmicGene41207</name>
</gene>
<organism evidence="1 2">
    <name type="scientific">Symbiodinium microadriaticum</name>
    <name type="common">Dinoflagellate</name>
    <name type="synonym">Zooxanthella microadriatica</name>
    <dbReference type="NCBI Taxonomy" id="2951"/>
    <lineage>
        <taxon>Eukaryota</taxon>
        <taxon>Sar</taxon>
        <taxon>Alveolata</taxon>
        <taxon>Dinophyceae</taxon>
        <taxon>Suessiales</taxon>
        <taxon>Symbiodiniaceae</taxon>
        <taxon>Symbiodinium</taxon>
    </lineage>
</organism>
<name>A0A1Q9C6Q4_SYMMI</name>
<proteinExistence type="predicted"/>
<sequence length="126" mass="14255">MKAMQSARDSDSFGENLSLWFELYLVAKQLPETAMQAGMSCKCQVIDVYVEDGVLLALTRQKRQHQVEDQTYVEPVLMALDLKTSEDATHLRLFLLTLVICLFLSLDELCSEVAKEAAPLDEDRDL</sequence>
<evidence type="ECO:0000313" key="1">
    <source>
        <dbReference type="EMBL" id="OLP78596.1"/>
    </source>
</evidence>
<evidence type="ECO:0000313" key="2">
    <source>
        <dbReference type="Proteomes" id="UP000186817"/>
    </source>
</evidence>
<reference evidence="1 2" key="1">
    <citation type="submission" date="2016-02" db="EMBL/GenBank/DDBJ databases">
        <title>Genome analysis of coral dinoflagellate symbionts highlights evolutionary adaptations to a symbiotic lifestyle.</title>
        <authorList>
            <person name="Aranda M."/>
            <person name="Li Y."/>
            <person name="Liew Y.J."/>
            <person name="Baumgarten S."/>
            <person name="Simakov O."/>
            <person name="Wilson M."/>
            <person name="Piel J."/>
            <person name="Ashoor H."/>
            <person name="Bougouffa S."/>
            <person name="Bajic V.B."/>
            <person name="Ryu T."/>
            <person name="Ravasi T."/>
            <person name="Bayer T."/>
            <person name="Micklem G."/>
            <person name="Kim H."/>
            <person name="Bhak J."/>
            <person name="Lajeunesse T.C."/>
            <person name="Voolstra C.R."/>
        </authorList>
    </citation>
    <scope>NUCLEOTIDE SEQUENCE [LARGE SCALE GENOMIC DNA]</scope>
    <source>
        <strain evidence="1 2">CCMP2467</strain>
    </source>
</reference>
<comment type="caution">
    <text evidence="1">The sequence shown here is derived from an EMBL/GenBank/DDBJ whole genome shotgun (WGS) entry which is preliminary data.</text>
</comment>
<dbReference type="Proteomes" id="UP000186817">
    <property type="component" value="Unassembled WGS sequence"/>
</dbReference>